<name>A0A2C9WI87_MANES</name>
<sequence>MLFADKKQSRSPLSFVYFVTFDRLGEDSSNVICKVSLICEEEGVW</sequence>
<protein>
    <submittedName>
        <fullName evidence="1">Uncharacterized protein</fullName>
    </submittedName>
</protein>
<evidence type="ECO:0000313" key="1">
    <source>
        <dbReference type="EMBL" id="OAY59773.1"/>
    </source>
</evidence>
<dbReference type="EMBL" id="CM004387">
    <property type="protein sequence ID" value="OAY59773.1"/>
    <property type="molecule type" value="Genomic_DNA"/>
</dbReference>
<proteinExistence type="predicted"/>
<reference evidence="1" key="1">
    <citation type="submission" date="2016-02" db="EMBL/GenBank/DDBJ databases">
        <title>WGS assembly of Manihot esculenta.</title>
        <authorList>
            <person name="Bredeson J.V."/>
            <person name="Prochnik S.E."/>
            <person name="Lyons J.B."/>
            <person name="Schmutz J."/>
            <person name="Grimwood J."/>
            <person name="Vrebalov J."/>
            <person name="Bart R.S."/>
            <person name="Amuge T."/>
            <person name="Ferguson M.E."/>
            <person name="Green R."/>
            <person name="Putnam N."/>
            <person name="Stites J."/>
            <person name="Rounsley S."/>
            <person name="Rokhsar D.S."/>
        </authorList>
    </citation>
    <scope>NUCLEOTIDE SEQUENCE [LARGE SCALE GENOMIC DNA]</scope>
    <source>
        <tissue evidence="1">Leaf</tissue>
    </source>
</reference>
<organism evidence="1">
    <name type="scientific">Manihot esculenta</name>
    <name type="common">Cassava</name>
    <name type="synonym">Jatropha manihot</name>
    <dbReference type="NCBI Taxonomy" id="3983"/>
    <lineage>
        <taxon>Eukaryota</taxon>
        <taxon>Viridiplantae</taxon>
        <taxon>Streptophyta</taxon>
        <taxon>Embryophyta</taxon>
        <taxon>Tracheophyta</taxon>
        <taxon>Spermatophyta</taxon>
        <taxon>Magnoliopsida</taxon>
        <taxon>eudicotyledons</taxon>
        <taxon>Gunneridae</taxon>
        <taxon>Pentapetalae</taxon>
        <taxon>rosids</taxon>
        <taxon>fabids</taxon>
        <taxon>Malpighiales</taxon>
        <taxon>Euphorbiaceae</taxon>
        <taxon>Crotonoideae</taxon>
        <taxon>Manihoteae</taxon>
        <taxon>Manihot</taxon>
    </lineage>
</organism>
<dbReference type="AlphaFoldDB" id="A0A2C9WI87"/>
<accession>A0A2C9WI87</accession>
<gene>
    <name evidence="1" type="ORF">MANES_01G058400</name>
</gene>